<evidence type="ECO:0000259" key="1">
    <source>
        <dbReference type="Pfam" id="PF12697"/>
    </source>
</evidence>
<organism evidence="2 3">
    <name type="scientific">Paenibacillus aurantiacus</name>
    <dbReference type="NCBI Taxonomy" id="1936118"/>
    <lineage>
        <taxon>Bacteria</taxon>
        <taxon>Bacillati</taxon>
        <taxon>Bacillota</taxon>
        <taxon>Bacilli</taxon>
        <taxon>Bacillales</taxon>
        <taxon>Paenibacillaceae</taxon>
        <taxon>Paenibacillus</taxon>
    </lineage>
</organism>
<evidence type="ECO:0000313" key="2">
    <source>
        <dbReference type="EMBL" id="MFB9330174.1"/>
    </source>
</evidence>
<gene>
    <name evidence="2" type="ORF">ACFFSY_29880</name>
</gene>
<dbReference type="InterPro" id="IPR029058">
    <property type="entry name" value="AB_hydrolase_fold"/>
</dbReference>
<dbReference type="InterPro" id="IPR000073">
    <property type="entry name" value="AB_hydrolase_1"/>
</dbReference>
<dbReference type="PANTHER" id="PTHR37017:SF11">
    <property type="entry name" value="ESTERASE_LIPASE_THIOESTERASE DOMAIN-CONTAINING PROTEIN"/>
    <property type="match status" value="1"/>
</dbReference>
<dbReference type="Pfam" id="PF12697">
    <property type="entry name" value="Abhydrolase_6"/>
    <property type="match status" value="1"/>
</dbReference>
<name>A0ABV5KY75_9BACL</name>
<dbReference type="GO" id="GO:0016787">
    <property type="term" value="F:hydrolase activity"/>
    <property type="evidence" value="ECO:0007669"/>
    <property type="project" value="UniProtKB-KW"/>
</dbReference>
<comment type="caution">
    <text evidence="2">The sequence shown here is derived from an EMBL/GenBank/DDBJ whole genome shotgun (WGS) entry which is preliminary data.</text>
</comment>
<protein>
    <submittedName>
        <fullName evidence="2">Alpha/beta fold hydrolase</fullName>
    </submittedName>
</protein>
<proteinExistence type="predicted"/>
<feature type="domain" description="AB hydrolase-1" evidence="1">
    <location>
        <begin position="15"/>
        <end position="233"/>
    </location>
</feature>
<keyword evidence="3" id="KW-1185">Reference proteome</keyword>
<evidence type="ECO:0000313" key="3">
    <source>
        <dbReference type="Proteomes" id="UP001589747"/>
    </source>
</evidence>
<dbReference type="SUPFAM" id="SSF53474">
    <property type="entry name" value="alpha/beta-Hydrolases"/>
    <property type="match status" value="1"/>
</dbReference>
<dbReference type="PANTHER" id="PTHR37017">
    <property type="entry name" value="AB HYDROLASE-1 DOMAIN-CONTAINING PROTEIN-RELATED"/>
    <property type="match status" value="1"/>
</dbReference>
<sequence>MNGAVTKVNECEVGVVLLSGAGLGQEIWADVVSHLACPALVAEYPGRGNGHAGKNGLSLNDYAEHVQRQIEQWGVRRFVLVAHSLGGVIGLRIAREMPERIAGFVAVGAVIPRNGGSFLSVQPLPKRMLLSAMMRLVGTKPPVAVIRQGLCHDLTDEQTQRVMSGFTPESVRVYTDACESGVPEVPRMYVKLTQDKELDQALQDRMAVHLAAQRTVSLPSGHLPMLSMPEELSQLLTTFRSTASGGQERVV</sequence>
<dbReference type="RefSeq" id="WP_377501121.1">
    <property type="nucleotide sequence ID" value="NZ_JBHMDO010000047.1"/>
</dbReference>
<keyword evidence="2" id="KW-0378">Hydrolase</keyword>
<dbReference type="EMBL" id="JBHMDO010000047">
    <property type="protein sequence ID" value="MFB9330174.1"/>
    <property type="molecule type" value="Genomic_DNA"/>
</dbReference>
<accession>A0ABV5KY75</accession>
<dbReference type="Proteomes" id="UP001589747">
    <property type="component" value="Unassembled WGS sequence"/>
</dbReference>
<reference evidence="2 3" key="1">
    <citation type="submission" date="2024-09" db="EMBL/GenBank/DDBJ databases">
        <authorList>
            <person name="Sun Q."/>
            <person name="Mori K."/>
        </authorList>
    </citation>
    <scope>NUCLEOTIDE SEQUENCE [LARGE SCALE GENOMIC DNA]</scope>
    <source>
        <strain evidence="2 3">TISTR 2452</strain>
    </source>
</reference>
<dbReference type="InterPro" id="IPR052897">
    <property type="entry name" value="Sec-Metab_Biosynth_Hydrolase"/>
</dbReference>
<dbReference type="Gene3D" id="3.40.50.1820">
    <property type="entry name" value="alpha/beta hydrolase"/>
    <property type="match status" value="1"/>
</dbReference>